<dbReference type="InterPro" id="IPR009057">
    <property type="entry name" value="Homeodomain-like_sf"/>
</dbReference>
<dbReference type="GO" id="GO:0005634">
    <property type="term" value="C:nucleus"/>
    <property type="evidence" value="ECO:0007669"/>
    <property type="project" value="UniProtKB-SubCell"/>
</dbReference>
<dbReference type="VEuPathDB" id="MicrosporidiaDB:VICG_02118"/>
<keyword evidence="1 4" id="KW-0238">DNA-binding</keyword>
<evidence type="ECO:0000313" key="6">
    <source>
        <dbReference type="EMBL" id="ELA40844.1"/>
    </source>
</evidence>
<dbReference type="GO" id="GO:0003677">
    <property type="term" value="F:DNA binding"/>
    <property type="evidence" value="ECO:0007669"/>
    <property type="project" value="UniProtKB-UniRule"/>
</dbReference>
<dbReference type="Gene3D" id="1.10.10.60">
    <property type="entry name" value="Homeodomain-like"/>
    <property type="match status" value="1"/>
</dbReference>
<keyword evidence="2 4" id="KW-0371">Homeobox</keyword>
<proteinExistence type="predicted"/>
<evidence type="ECO:0000256" key="1">
    <source>
        <dbReference type="ARBA" id="ARBA00023125"/>
    </source>
</evidence>
<dbReference type="RefSeq" id="XP_007605563.1">
    <property type="nucleotide sequence ID" value="XM_007605501.1"/>
</dbReference>
<dbReference type="GeneID" id="19882828"/>
<sequence length="209" mass="24824">MEEKIENGVSLVLTLAKIESDYFLDIADRHEIRLVIKQIDFNFEKRGPNYNKERDAKSMISLFLILERFKKQLIFENFVLNFVESEINVFASNLDLLASDLYEHENNRNGIHKNASSASIQNNLLCKRPESYMFSQQRIKNKRANYPKKISRILKNWLKENMNNPYPSESEKAMLMELTGLDVTQINNWFINARRRILPYMKSKYIKYE</sequence>
<dbReference type="OrthoDB" id="10056939at2759"/>
<protein>
    <recommendedName>
        <fullName evidence="5">Homeobox domain-containing protein</fullName>
    </recommendedName>
</protein>
<feature type="DNA-binding region" description="Homeobox" evidence="4">
    <location>
        <begin position="139"/>
        <end position="197"/>
    </location>
</feature>
<dbReference type="InterPro" id="IPR001356">
    <property type="entry name" value="HD"/>
</dbReference>
<accession>L2GJN6</accession>
<comment type="subcellular location">
    <subcellularLocation>
        <location evidence="4">Nucleus</location>
    </subcellularLocation>
</comment>
<dbReference type="PANTHER" id="PTHR11850">
    <property type="entry name" value="HOMEOBOX PROTEIN TRANSCRIPTION FACTORS"/>
    <property type="match status" value="1"/>
</dbReference>
<evidence type="ECO:0000313" key="7">
    <source>
        <dbReference type="Proteomes" id="UP000011082"/>
    </source>
</evidence>
<dbReference type="InParanoid" id="L2GJN6"/>
<name>L2GJN6_VITCO</name>
<dbReference type="InterPro" id="IPR008422">
    <property type="entry name" value="KN_HD"/>
</dbReference>
<evidence type="ECO:0000256" key="4">
    <source>
        <dbReference type="PROSITE-ProRule" id="PRU00108"/>
    </source>
</evidence>
<dbReference type="SUPFAM" id="SSF46689">
    <property type="entry name" value="Homeodomain-like"/>
    <property type="match status" value="1"/>
</dbReference>
<organism evidence="6 7">
    <name type="scientific">Vittaforma corneae (strain ATCC 50505)</name>
    <name type="common">Microsporidian parasite</name>
    <name type="synonym">Nosema corneum</name>
    <dbReference type="NCBI Taxonomy" id="993615"/>
    <lineage>
        <taxon>Eukaryota</taxon>
        <taxon>Fungi</taxon>
        <taxon>Fungi incertae sedis</taxon>
        <taxon>Microsporidia</taxon>
        <taxon>Nosematidae</taxon>
        <taxon>Vittaforma</taxon>
    </lineage>
</organism>
<dbReference type="STRING" id="993615.L2GJN6"/>
<keyword evidence="3 4" id="KW-0539">Nucleus</keyword>
<dbReference type="GO" id="GO:0006355">
    <property type="term" value="P:regulation of DNA-templated transcription"/>
    <property type="evidence" value="ECO:0007669"/>
    <property type="project" value="InterPro"/>
</dbReference>
<reference evidence="7" key="1">
    <citation type="submission" date="2011-05" db="EMBL/GenBank/DDBJ databases">
        <title>The genome sequence of Vittaforma corneae strain ATCC 50505.</title>
        <authorList>
            <consortium name="The Broad Institute Genome Sequencing Platform"/>
            <person name="Cuomo C."/>
            <person name="Didier E."/>
            <person name="Bowers L."/>
            <person name="Young S.K."/>
            <person name="Zeng Q."/>
            <person name="Gargeya S."/>
            <person name="Fitzgerald M."/>
            <person name="Haas B."/>
            <person name="Abouelleil A."/>
            <person name="Alvarado L."/>
            <person name="Arachchi H.M."/>
            <person name="Berlin A."/>
            <person name="Chapman S.B."/>
            <person name="Gearin G."/>
            <person name="Goldberg J."/>
            <person name="Griggs A."/>
            <person name="Gujja S."/>
            <person name="Hansen M."/>
            <person name="Heiman D."/>
            <person name="Howarth C."/>
            <person name="Larimer J."/>
            <person name="Lui A."/>
            <person name="MacDonald P.J.P."/>
            <person name="McCowen C."/>
            <person name="Montmayeur A."/>
            <person name="Murphy C."/>
            <person name="Neiman D."/>
            <person name="Pearson M."/>
            <person name="Priest M."/>
            <person name="Roberts A."/>
            <person name="Saif S."/>
            <person name="Shea T."/>
            <person name="Sisk P."/>
            <person name="Stolte C."/>
            <person name="Sykes S."/>
            <person name="Wortman J."/>
            <person name="Nusbaum C."/>
            <person name="Birren B."/>
        </authorList>
    </citation>
    <scope>NUCLEOTIDE SEQUENCE [LARGE SCALE GENOMIC DNA]</scope>
    <source>
        <strain evidence="7">ATCC 50505</strain>
    </source>
</reference>
<dbReference type="PROSITE" id="PS50071">
    <property type="entry name" value="HOMEOBOX_2"/>
    <property type="match status" value="1"/>
</dbReference>
<dbReference type="EMBL" id="JH370176">
    <property type="protein sequence ID" value="ELA40844.1"/>
    <property type="molecule type" value="Genomic_DNA"/>
</dbReference>
<dbReference type="CDD" id="cd00086">
    <property type="entry name" value="homeodomain"/>
    <property type="match status" value="1"/>
</dbReference>
<dbReference type="InterPro" id="IPR050224">
    <property type="entry name" value="TALE_homeobox"/>
</dbReference>
<dbReference type="Pfam" id="PF05920">
    <property type="entry name" value="Homeobox_KN"/>
    <property type="match status" value="1"/>
</dbReference>
<keyword evidence="7" id="KW-1185">Reference proteome</keyword>
<evidence type="ECO:0000259" key="5">
    <source>
        <dbReference type="PROSITE" id="PS50071"/>
    </source>
</evidence>
<dbReference type="HOGENOM" id="CLU_106819_0_0_1"/>
<dbReference type="Proteomes" id="UP000011082">
    <property type="component" value="Unassembled WGS sequence"/>
</dbReference>
<evidence type="ECO:0000256" key="3">
    <source>
        <dbReference type="ARBA" id="ARBA00023242"/>
    </source>
</evidence>
<dbReference type="SMART" id="SM00389">
    <property type="entry name" value="HOX"/>
    <property type="match status" value="1"/>
</dbReference>
<feature type="domain" description="Homeobox" evidence="5">
    <location>
        <begin position="137"/>
        <end position="196"/>
    </location>
</feature>
<evidence type="ECO:0000256" key="2">
    <source>
        <dbReference type="ARBA" id="ARBA00023155"/>
    </source>
</evidence>
<dbReference type="AlphaFoldDB" id="L2GJN6"/>
<gene>
    <name evidence="6" type="ORF">VICG_02118</name>
</gene>